<dbReference type="EMBL" id="VIBQ01004360">
    <property type="protein sequence ID" value="KAE6398143.1"/>
    <property type="molecule type" value="Genomic_DNA"/>
</dbReference>
<gene>
    <name evidence="2" type="ORF">FH972_027372</name>
</gene>
<name>A0A5N6Q9R2_9ROSI</name>
<keyword evidence="1" id="KW-0472">Membrane</keyword>
<keyword evidence="1" id="KW-0812">Transmembrane</keyword>
<evidence type="ECO:0000313" key="3">
    <source>
        <dbReference type="Proteomes" id="UP000327013"/>
    </source>
</evidence>
<evidence type="ECO:0000256" key="1">
    <source>
        <dbReference type="SAM" id="Phobius"/>
    </source>
</evidence>
<organism evidence="2 3">
    <name type="scientific">Carpinus fangiana</name>
    <dbReference type="NCBI Taxonomy" id="176857"/>
    <lineage>
        <taxon>Eukaryota</taxon>
        <taxon>Viridiplantae</taxon>
        <taxon>Streptophyta</taxon>
        <taxon>Embryophyta</taxon>
        <taxon>Tracheophyta</taxon>
        <taxon>Spermatophyta</taxon>
        <taxon>Magnoliopsida</taxon>
        <taxon>eudicotyledons</taxon>
        <taxon>Gunneridae</taxon>
        <taxon>Pentapetalae</taxon>
        <taxon>rosids</taxon>
        <taxon>fabids</taxon>
        <taxon>Fagales</taxon>
        <taxon>Betulaceae</taxon>
        <taxon>Carpinus</taxon>
    </lineage>
</organism>
<comment type="caution">
    <text evidence="2">The sequence shown here is derived from an EMBL/GenBank/DDBJ whole genome shotgun (WGS) entry which is preliminary data.</text>
</comment>
<protein>
    <submittedName>
        <fullName evidence="2">Uncharacterized protein</fullName>
    </submittedName>
</protein>
<feature type="transmembrane region" description="Helical" evidence="1">
    <location>
        <begin position="34"/>
        <end position="51"/>
    </location>
</feature>
<evidence type="ECO:0000313" key="2">
    <source>
        <dbReference type="EMBL" id="KAE6398143.1"/>
    </source>
</evidence>
<reference evidence="2 3" key="1">
    <citation type="submission" date="2019-06" db="EMBL/GenBank/DDBJ databases">
        <title>A chromosomal-level reference genome of Carpinus fangiana (Coryloideae, Betulaceae).</title>
        <authorList>
            <person name="Yang X."/>
            <person name="Wang Z."/>
            <person name="Zhang L."/>
            <person name="Hao G."/>
            <person name="Liu J."/>
            <person name="Yang Y."/>
        </authorList>
    </citation>
    <scope>NUCLEOTIDE SEQUENCE [LARGE SCALE GENOMIC DNA]</scope>
    <source>
        <strain evidence="2">Cfa_2016G</strain>
        <tissue evidence="2">Leaf</tissue>
    </source>
</reference>
<accession>A0A5N6Q9R2</accession>
<dbReference type="AlphaFoldDB" id="A0A5N6Q9R2"/>
<keyword evidence="1" id="KW-1133">Transmembrane helix</keyword>
<sequence>MKTSTIKGEDKLTQQVNLSRKAHFCALWGLGSRVYGMVWVGSAGALVAGGGRRRPNRVRRIRLAGWLTFGLRGGGQRRSLVSRGASW</sequence>
<keyword evidence="3" id="KW-1185">Reference proteome</keyword>
<dbReference type="Proteomes" id="UP000327013">
    <property type="component" value="Unassembled WGS sequence"/>
</dbReference>
<proteinExistence type="predicted"/>